<dbReference type="EMBL" id="BARS01011126">
    <property type="protein sequence ID" value="GAF99304.1"/>
    <property type="molecule type" value="Genomic_DNA"/>
</dbReference>
<organism evidence="1">
    <name type="scientific">marine sediment metagenome</name>
    <dbReference type="NCBI Taxonomy" id="412755"/>
    <lineage>
        <taxon>unclassified sequences</taxon>
        <taxon>metagenomes</taxon>
        <taxon>ecological metagenomes</taxon>
    </lineage>
</organism>
<dbReference type="AlphaFoldDB" id="X0U196"/>
<evidence type="ECO:0000313" key="1">
    <source>
        <dbReference type="EMBL" id="GAF99304.1"/>
    </source>
</evidence>
<reference evidence="1" key="1">
    <citation type="journal article" date="2014" name="Front. Microbiol.">
        <title>High frequency of phylogenetically diverse reductive dehalogenase-homologous genes in deep subseafloor sedimentary metagenomes.</title>
        <authorList>
            <person name="Kawai M."/>
            <person name="Futagami T."/>
            <person name="Toyoda A."/>
            <person name="Takaki Y."/>
            <person name="Nishi S."/>
            <person name="Hori S."/>
            <person name="Arai W."/>
            <person name="Tsubouchi T."/>
            <person name="Morono Y."/>
            <person name="Uchiyama I."/>
            <person name="Ito T."/>
            <person name="Fujiyama A."/>
            <person name="Inagaki F."/>
            <person name="Takami H."/>
        </authorList>
    </citation>
    <scope>NUCLEOTIDE SEQUENCE</scope>
    <source>
        <strain evidence="1">Expedition CK06-06</strain>
    </source>
</reference>
<feature type="non-terminal residue" evidence="1">
    <location>
        <position position="1"/>
    </location>
</feature>
<comment type="caution">
    <text evidence="1">The sequence shown here is derived from an EMBL/GenBank/DDBJ whole genome shotgun (WGS) entry which is preliminary data.</text>
</comment>
<name>X0U196_9ZZZZ</name>
<feature type="non-terminal residue" evidence="1">
    <location>
        <position position="281"/>
    </location>
</feature>
<gene>
    <name evidence="1" type="ORF">S01H1_20353</name>
</gene>
<accession>X0U196</accession>
<proteinExistence type="predicted"/>
<sequence length="281" mass="31564">HALAINLLGSYIHGIEDHHISNAKEIPDLDIPKEKGRHPRRVIAAFEERFGESPQIQALRIMGLFDRPAHVNAVKAVRKGPKISGLTDKLKVMTEGKWITLLDELRECKLLAQKSKHNPNIIDCHPLIREHFGQKLQIDKTEAWKEANGRLYEYYKGVPEKELPNTLTEMEPLFAAVTHGCLAGRHQEILHDVYYKRICRGNEAYTEKKLGAFGADLAAVSCFFEKAWSKPASDLSDQAKAILLNYAGYRLRALGRLTEAVEPIEASITLVIEQNDLGNAA</sequence>
<protein>
    <submittedName>
        <fullName evidence="1">Uncharacterized protein</fullName>
    </submittedName>
</protein>